<dbReference type="STRING" id="692418.SAMN04488029_0180"/>
<comment type="function">
    <text evidence="9">A type II topoisomerase that negatively supercoils closed circular double-stranded (ds) DNA in an ATP-dependent manner to modulate DNA topology and maintain chromosomes in an underwound state. Negative supercoiling favors strand separation, and DNA replication, transcription, recombination and repair, all of which involve strand separation. Also able to catalyze the interconversion of other topological isomers of dsDNA rings, including catenanes and knotted rings. Type II topoisomerases break and join 2 DNA strands simultaneously in an ATP-dependent manner.</text>
</comment>
<dbReference type="NCBIfam" id="NF004044">
    <property type="entry name" value="PRK05561.1"/>
    <property type="match status" value="1"/>
</dbReference>
<feature type="active site" description="O-(5'-phospho-DNA)-tyrosine intermediate" evidence="9 10">
    <location>
        <position position="129"/>
    </location>
</feature>
<dbReference type="FunFam" id="1.10.268.10:FF:000001">
    <property type="entry name" value="DNA gyrase subunit A"/>
    <property type="match status" value="1"/>
</dbReference>
<dbReference type="EC" id="5.6.2.2" evidence="9"/>
<comment type="miscellaneous">
    <text evidence="9">Few gyrases are as efficient as E.coli at forming negative supercoils. Not all organisms have 2 type II topoisomerases; in organisms with a single type II topoisomerase this enzyme also has to decatenate newly replicated chromosomes.</text>
</comment>
<evidence type="ECO:0000256" key="9">
    <source>
        <dbReference type="HAMAP-Rule" id="MF_01897"/>
    </source>
</evidence>
<dbReference type="PROSITE" id="PS52040">
    <property type="entry name" value="TOPO_IIA"/>
    <property type="match status" value="1"/>
</dbReference>
<feature type="region of interest" description="Disordered" evidence="12">
    <location>
        <begin position="816"/>
        <end position="844"/>
    </location>
</feature>
<dbReference type="OrthoDB" id="9806486at2"/>
<keyword evidence="9" id="KW-0963">Cytoplasm</keyword>
<dbReference type="Gene3D" id="2.120.10.90">
    <property type="entry name" value="DNA gyrase/topoisomerase IV, subunit A, C-terminal"/>
    <property type="match status" value="1"/>
</dbReference>
<gene>
    <name evidence="9" type="primary">gyrA</name>
    <name evidence="14" type="ORF">SAMN04488029_0180</name>
</gene>
<feature type="compositionally biased region" description="Acidic residues" evidence="12">
    <location>
        <begin position="824"/>
        <end position="844"/>
    </location>
</feature>
<evidence type="ECO:0000256" key="10">
    <source>
        <dbReference type="PROSITE-ProRule" id="PRU01384"/>
    </source>
</evidence>
<dbReference type="Gene3D" id="3.90.199.10">
    <property type="entry name" value="Topoisomerase II, domain 5"/>
    <property type="match status" value="1"/>
</dbReference>
<proteinExistence type="inferred from homology"/>
<feature type="domain" description="Topo IIA-type catalytic" evidence="13">
    <location>
        <begin position="41"/>
        <end position="505"/>
    </location>
</feature>
<keyword evidence="11" id="KW-0175">Coiled coil</keyword>
<dbReference type="RefSeq" id="WP_084370538.1">
    <property type="nucleotide sequence ID" value="NZ_FWYF01000001.1"/>
</dbReference>
<evidence type="ECO:0000256" key="5">
    <source>
        <dbReference type="ARBA" id="ARBA00023029"/>
    </source>
</evidence>
<dbReference type="InterPro" id="IPR006691">
    <property type="entry name" value="GyrA/parC_rep"/>
</dbReference>
<evidence type="ECO:0000256" key="11">
    <source>
        <dbReference type="SAM" id="Coils"/>
    </source>
</evidence>
<dbReference type="PANTHER" id="PTHR43493:SF5">
    <property type="entry name" value="DNA GYRASE SUBUNIT A, CHLOROPLASTIC_MITOCHONDRIAL"/>
    <property type="match status" value="1"/>
</dbReference>
<name>A0A1W2G5W9_REIFA</name>
<dbReference type="AlphaFoldDB" id="A0A1W2G5W9"/>
<keyword evidence="7 9" id="KW-0413">Isomerase</keyword>
<dbReference type="GO" id="GO:0003677">
    <property type="term" value="F:DNA binding"/>
    <property type="evidence" value="ECO:0007669"/>
    <property type="project" value="UniProtKB-UniRule"/>
</dbReference>
<organism evidence="14 15">
    <name type="scientific">Reichenbachiella faecimaris</name>
    <dbReference type="NCBI Taxonomy" id="692418"/>
    <lineage>
        <taxon>Bacteria</taxon>
        <taxon>Pseudomonadati</taxon>
        <taxon>Bacteroidota</taxon>
        <taxon>Cytophagia</taxon>
        <taxon>Cytophagales</taxon>
        <taxon>Reichenbachiellaceae</taxon>
        <taxon>Reichenbachiella</taxon>
    </lineage>
</organism>
<feature type="coiled-coil region" evidence="11">
    <location>
        <begin position="443"/>
        <end position="491"/>
    </location>
</feature>
<dbReference type="Pfam" id="PF03989">
    <property type="entry name" value="DNA_gyraseA_C"/>
    <property type="match status" value="6"/>
</dbReference>
<dbReference type="Gene3D" id="3.30.1360.40">
    <property type="match status" value="1"/>
</dbReference>
<dbReference type="Gene3D" id="1.10.268.10">
    <property type="entry name" value="Topoisomerase, domain 3"/>
    <property type="match status" value="1"/>
</dbReference>
<evidence type="ECO:0000256" key="1">
    <source>
        <dbReference type="ARBA" id="ARBA00000185"/>
    </source>
</evidence>
<keyword evidence="4 9" id="KW-0067">ATP-binding</keyword>
<dbReference type="SMART" id="SM00434">
    <property type="entry name" value="TOP4c"/>
    <property type="match status" value="1"/>
</dbReference>
<dbReference type="NCBIfam" id="TIGR01063">
    <property type="entry name" value="gyrA"/>
    <property type="match status" value="1"/>
</dbReference>
<evidence type="ECO:0000256" key="6">
    <source>
        <dbReference type="ARBA" id="ARBA00023125"/>
    </source>
</evidence>
<protein>
    <recommendedName>
        <fullName evidence="9">DNA gyrase subunit A</fullName>
        <ecNumber evidence="9">5.6.2.2</ecNumber>
    </recommendedName>
</protein>
<dbReference type="GO" id="GO:0006261">
    <property type="term" value="P:DNA-templated DNA replication"/>
    <property type="evidence" value="ECO:0007669"/>
    <property type="project" value="UniProtKB-UniRule"/>
</dbReference>
<comment type="similarity">
    <text evidence="2 9">Belongs to the type II topoisomerase GyrA/ParC subunit family.</text>
</comment>
<evidence type="ECO:0000256" key="2">
    <source>
        <dbReference type="ARBA" id="ARBA00008263"/>
    </source>
</evidence>
<dbReference type="HAMAP" id="MF_01897">
    <property type="entry name" value="GyrA"/>
    <property type="match status" value="1"/>
</dbReference>
<dbReference type="Pfam" id="PF00521">
    <property type="entry name" value="DNA_topoisoIV"/>
    <property type="match status" value="1"/>
</dbReference>
<evidence type="ECO:0000259" key="13">
    <source>
        <dbReference type="PROSITE" id="PS52040"/>
    </source>
</evidence>
<dbReference type="FunFam" id="2.120.10.90:FF:000005">
    <property type="entry name" value="DNA topoisomerase 4 subunit A"/>
    <property type="match status" value="1"/>
</dbReference>
<dbReference type="InterPro" id="IPR013757">
    <property type="entry name" value="Topo_IIA_A_a_sf"/>
</dbReference>
<evidence type="ECO:0000256" key="7">
    <source>
        <dbReference type="ARBA" id="ARBA00023235"/>
    </source>
</evidence>
<keyword evidence="3 9" id="KW-0547">Nucleotide-binding</keyword>
<evidence type="ECO:0000256" key="8">
    <source>
        <dbReference type="ARBA" id="ARBA00063644"/>
    </source>
</evidence>
<evidence type="ECO:0000313" key="14">
    <source>
        <dbReference type="EMBL" id="SMD31842.1"/>
    </source>
</evidence>
<dbReference type="GO" id="GO:0006265">
    <property type="term" value="P:DNA topological change"/>
    <property type="evidence" value="ECO:0007669"/>
    <property type="project" value="UniProtKB-UniRule"/>
</dbReference>
<dbReference type="FunFam" id="3.90.199.10:FF:000001">
    <property type="entry name" value="DNA gyrase subunit A"/>
    <property type="match status" value="1"/>
</dbReference>
<dbReference type="NCBIfam" id="NF004043">
    <property type="entry name" value="PRK05560.1"/>
    <property type="match status" value="1"/>
</dbReference>
<feature type="short sequence motif" description="GyrA-box" evidence="9">
    <location>
        <begin position="532"/>
        <end position="538"/>
    </location>
</feature>
<evidence type="ECO:0000256" key="3">
    <source>
        <dbReference type="ARBA" id="ARBA00022741"/>
    </source>
</evidence>
<dbReference type="SUPFAM" id="SSF101904">
    <property type="entry name" value="GyrA/ParC C-terminal domain-like"/>
    <property type="match status" value="1"/>
</dbReference>
<dbReference type="CDD" id="cd00187">
    <property type="entry name" value="TOP4c"/>
    <property type="match status" value="1"/>
</dbReference>
<dbReference type="GO" id="GO:0005694">
    <property type="term" value="C:chromosome"/>
    <property type="evidence" value="ECO:0007669"/>
    <property type="project" value="InterPro"/>
</dbReference>
<keyword evidence="15" id="KW-1185">Reference proteome</keyword>
<dbReference type="InterPro" id="IPR013760">
    <property type="entry name" value="Topo_IIA-like_dom_sf"/>
</dbReference>
<comment type="subunit">
    <text evidence="9">Heterotetramer, composed of two GyrA and two GyrB chains. In the heterotetramer, GyrA contains the active site tyrosine that forms a transient covalent intermediate with DNA, while GyrB binds cofactors and catalyzes ATP hydrolysis.</text>
</comment>
<keyword evidence="6 9" id="KW-0238">DNA-binding</keyword>
<accession>A0A1W2G5W9</accession>
<evidence type="ECO:0000313" key="15">
    <source>
        <dbReference type="Proteomes" id="UP000192472"/>
    </source>
</evidence>
<comment type="subunit">
    <text evidence="8">Heterotetramer composed of ParC and ParE.</text>
</comment>
<dbReference type="FunFam" id="3.30.1360.40:FF:000002">
    <property type="entry name" value="DNA gyrase subunit A"/>
    <property type="match status" value="1"/>
</dbReference>
<keyword evidence="5 9" id="KW-0799">Topoisomerase</keyword>
<dbReference type="InterPro" id="IPR050220">
    <property type="entry name" value="Type_II_DNA_Topoisomerases"/>
</dbReference>
<comment type="subcellular location">
    <subcellularLocation>
        <location evidence="9">Cytoplasm</location>
    </subcellularLocation>
</comment>
<dbReference type="InterPro" id="IPR005743">
    <property type="entry name" value="GyrA"/>
</dbReference>
<sequence>MAEDNENLPLGDQNIIPINIEDEMRGAYIDYSMSVIISRALPDVRDGLKPVHRRVLYGMLDLGVLHNRAYKKSARIVGEVLGKYHPHGDSSVYDTMVRMAQEWSLRYPLVDGQGNFGSVDGDSPAAMRYTEARLKRMAEELLHDINKETVDFQPNFDDSLKEPTVLPGKFPNLLVNGTSGIAVGMATNMAPHNLTEVINGTIAYIDNNDIEIPELMEHVTAPDFPTGATIYGYQGVRQAYETGRGRVVLRARAEFETLKSGKEQIIVSEIPYQVNKANMIEKTAALINDKKLEGISDIRDESDRDGMRIVYDIKKDAIPNIVLNNLYKYTQLQSSFGVNNVALVKGRPQTLNLKDLIKYFVEHRHEVVIRRTQYELNEAEKRAHILEGYLIALDNLDEVINLIRASRDPEIAKAGLMEKFGLSEIQAKAILEMRLQRLTGLEREKIQKEYDEIMKLIDHLKAILESEEMRMDIIKEELSELRDKYGDERRSDIEHAADDFTAEDMIPDEEMVITISHEGYIKRTPLTEYRTQGRGGVGSKGATSKTDDFTEHLFVASTHNYLLIFTELGKVFWKKVWEIPEGQKATKGRAIQNLINIESEDSIRAVINVNTLSDEDYINNNYIVMCTKQGVIKKTSLEAYSRPRQNGINAITIHEGDELLNVNLTNGNNHIVIAKKSGKAIHFNEQDVRPMGRTAAGVRAVRLEGADDYVIGMVCVAREDANLLVVTEKGYGKRSDMDAYRITKRGGKGVKAMNITEKTGALVAIKEVVDTDDLMIINKSGITIRLAVANLRIMGRATQGVRLIKLGDKDEISSVEKIEKIEGEEPEIENQDDSTSTEENNDKE</sequence>
<comment type="catalytic activity">
    <reaction evidence="1 9 10">
        <text>ATP-dependent breakage, passage and rejoining of double-stranded DNA.</text>
        <dbReference type="EC" id="5.6.2.2"/>
    </reaction>
</comment>
<dbReference type="GO" id="GO:0009330">
    <property type="term" value="C:DNA topoisomerase type II (double strand cut, ATP-hydrolyzing) complex"/>
    <property type="evidence" value="ECO:0007669"/>
    <property type="project" value="TreeGrafter"/>
</dbReference>
<dbReference type="Proteomes" id="UP000192472">
    <property type="component" value="Unassembled WGS sequence"/>
</dbReference>
<dbReference type="InterPro" id="IPR002205">
    <property type="entry name" value="Topo_IIA_dom_A"/>
</dbReference>
<dbReference type="SUPFAM" id="SSF56719">
    <property type="entry name" value="Type II DNA topoisomerase"/>
    <property type="match status" value="1"/>
</dbReference>
<dbReference type="InterPro" id="IPR013758">
    <property type="entry name" value="Topo_IIA_A/C_ab"/>
</dbReference>
<reference evidence="14 15" key="1">
    <citation type="submission" date="2017-04" db="EMBL/GenBank/DDBJ databases">
        <authorList>
            <person name="Afonso C.L."/>
            <person name="Miller P.J."/>
            <person name="Scott M.A."/>
            <person name="Spackman E."/>
            <person name="Goraichik I."/>
            <person name="Dimitrov K.M."/>
            <person name="Suarez D.L."/>
            <person name="Swayne D.E."/>
        </authorList>
    </citation>
    <scope>NUCLEOTIDE SEQUENCE [LARGE SCALE GENOMIC DNA]</scope>
    <source>
        <strain evidence="14 15">DSM 26133</strain>
    </source>
</reference>
<dbReference type="GO" id="GO:0005737">
    <property type="term" value="C:cytoplasm"/>
    <property type="evidence" value="ECO:0007669"/>
    <property type="project" value="UniProtKB-SubCell"/>
</dbReference>
<evidence type="ECO:0000256" key="12">
    <source>
        <dbReference type="SAM" id="MobiDB-lite"/>
    </source>
</evidence>
<dbReference type="GO" id="GO:0005524">
    <property type="term" value="F:ATP binding"/>
    <property type="evidence" value="ECO:0007669"/>
    <property type="project" value="UniProtKB-UniRule"/>
</dbReference>
<evidence type="ECO:0000256" key="4">
    <source>
        <dbReference type="ARBA" id="ARBA00022840"/>
    </source>
</evidence>
<dbReference type="PANTHER" id="PTHR43493">
    <property type="entry name" value="DNA GYRASE/TOPOISOMERASE SUBUNIT A"/>
    <property type="match status" value="1"/>
</dbReference>
<dbReference type="EMBL" id="FWYF01000001">
    <property type="protein sequence ID" value="SMD31842.1"/>
    <property type="molecule type" value="Genomic_DNA"/>
</dbReference>
<dbReference type="InterPro" id="IPR035516">
    <property type="entry name" value="Gyrase/topoIV_suA_C"/>
</dbReference>
<dbReference type="GO" id="GO:0034335">
    <property type="term" value="F:DNA negative supercoiling activity"/>
    <property type="evidence" value="ECO:0007669"/>
    <property type="project" value="UniProtKB-ARBA"/>
</dbReference>